<gene>
    <name evidence="1" type="ORF">FUG_LOCUS402581</name>
</gene>
<dbReference type="EMBL" id="CAAKMV010000145">
    <property type="protein sequence ID" value="VIO60577.1"/>
    <property type="molecule type" value="Genomic_DNA"/>
</dbReference>
<dbReference type="Gene3D" id="1.20.120.1020">
    <property type="entry name" value="Prion-inhibition and propagation, HeLo domain"/>
    <property type="match status" value="1"/>
</dbReference>
<name>A0A4E9E599_GIBZA</name>
<dbReference type="InterPro" id="IPR011009">
    <property type="entry name" value="Kinase-like_dom_sf"/>
</dbReference>
<dbReference type="AlphaFoldDB" id="A0A4E9E599"/>
<dbReference type="SUPFAM" id="SSF56112">
    <property type="entry name" value="Protein kinase-like (PK-like)"/>
    <property type="match status" value="1"/>
</dbReference>
<dbReference type="GO" id="GO:0004672">
    <property type="term" value="F:protein kinase activity"/>
    <property type="evidence" value="ECO:0007669"/>
    <property type="project" value="InterPro"/>
</dbReference>
<evidence type="ECO:0000313" key="1">
    <source>
        <dbReference type="EMBL" id="VIO60577.1"/>
    </source>
</evidence>
<dbReference type="PANTHER" id="PTHR37542">
    <property type="entry name" value="HELO DOMAIN-CONTAINING PROTEIN-RELATED"/>
    <property type="match status" value="1"/>
</dbReference>
<dbReference type="PANTHER" id="PTHR37542:SF3">
    <property type="entry name" value="PRION-INHIBITION AND PROPAGATION HELO DOMAIN-CONTAINING PROTEIN"/>
    <property type="match status" value="1"/>
</dbReference>
<dbReference type="Gene3D" id="1.10.510.10">
    <property type="entry name" value="Transferase(Phosphotransferase) domain 1"/>
    <property type="match status" value="1"/>
</dbReference>
<dbReference type="InterPro" id="IPR038305">
    <property type="entry name" value="HeLo_sf"/>
</dbReference>
<dbReference type="Pfam" id="PF14479">
    <property type="entry name" value="HeLo"/>
    <property type="match status" value="1"/>
</dbReference>
<proteinExistence type="predicted"/>
<protein>
    <submittedName>
        <fullName evidence="1">Uncharacterized protein</fullName>
    </submittedName>
</protein>
<sequence length="592" mass="66984">MESLGVLANGVGAASGLIALCDKAFLISRVANSYRSAPDDLARLLAMLYNESEKLYIWTLETATIHHLNRYKAMTPDLADLNARLHDQLARQIEEIRCTQCEIENVLNKYTTIPLEGYPDMGIEEILLTLFPTANKQEARASLLKAKAQRKQMELYLKSQMDVKRKILLVAKPWAESDRQAITIVIDRLRYWNGEFISLASRHQQRLFQDEISTRIMGETNGDMNALNTIASNSTGISEDLVASANLTIRVLEPVFDNPEAEDYKIPYARLRLDDPGSDTHGRLLDPLDGGQSQRVYIDWLDYAGLSYDQAELAIARINNLCKLLRSSKPKRLQILPTIGFVNDRTRSRFGILSCVPIERTIVSLNQILSNKRLYERLSLGNRISLARQICWSILELHKSRWLHRGFNCSSVLFSFATKPAKQGSSLLSFSKEDFVAVGGFQYTRPVGREQVSLPIRETSIENAQLYHHPKVRENFALGDSAEGYTKYEPRYDIYSLGVVLLEIGLWKTIDQLEPKHNKDPKAFQTSLTRIAKTNLPFSMGQLYTDIVICCLEGPEEAMSPGVKRDTSATSINWFLYDIVKPLDSCLCGNDY</sequence>
<reference evidence="1" key="1">
    <citation type="submission" date="2019-04" db="EMBL/GenBank/DDBJ databases">
        <authorList>
            <person name="Melise S."/>
            <person name="Noan J."/>
            <person name="Okalmin O."/>
        </authorList>
    </citation>
    <scope>NUCLEOTIDE SEQUENCE</scope>
    <source>
        <strain evidence="1">FN9</strain>
    </source>
</reference>
<dbReference type="GO" id="GO:0005524">
    <property type="term" value="F:ATP binding"/>
    <property type="evidence" value="ECO:0007669"/>
    <property type="project" value="InterPro"/>
</dbReference>
<dbReference type="InterPro" id="IPR000719">
    <property type="entry name" value="Prot_kinase_dom"/>
</dbReference>
<accession>A0A4E9E599</accession>
<dbReference type="InterPro" id="IPR029498">
    <property type="entry name" value="HeLo_dom"/>
</dbReference>
<organism evidence="1">
    <name type="scientific">Gibberella zeae</name>
    <name type="common">Wheat head blight fungus</name>
    <name type="synonym">Fusarium graminearum</name>
    <dbReference type="NCBI Taxonomy" id="5518"/>
    <lineage>
        <taxon>Eukaryota</taxon>
        <taxon>Fungi</taxon>
        <taxon>Dikarya</taxon>
        <taxon>Ascomycota</taxon>
        <taxon>Pezizomycotina</taxon>
        <taxon>Sordariomycetes</taxon>
        <taxon>Hypocreomycetidae</taxon>
        <taxon>Hypocreales</taxon>
        <taxon>Nectriaceae</taxon>
        <taxon>Fusarium</taxon>
    </lineage>
</organism>
<dbReference type="PROSITE" id="PS50011">
    <property type="entry name" value="PROTEIN_KINASE_DOM"/>
    <property type="match status" value="1"/>
</dbReference>